<accession>J3M0F1</accession>
<dbReference type="AlphaFoldDB" id="J3M0F1"/>
<reference evidence="1" key="2">
    <citation type="submission" date="2013-04" db="UniProtKB">
        <authorList>
            <consortium name="EnsemblPlants"/>
        </authorList>
    </citation>
    <scope>IDENTIFICATION</scope>
</reference>
<evidence type="ECO:0000313" key="1">
    <source>
        <dbReference type="EnsemblPlants" id="OB04G28760.1"/>
    </source>
</evidence>
<sequence>RTRHSPLHLDHCHSSLFLLPQNPKFQIETKNKSIPDRSISPPISSNPNAVREREVLKVGDVAGAVLPR</sequence>
<dbReference type="Gramene" id="OB04G28760.1">
    <property type="protein sequence ID" value="OB04G28760.1"/>
    <property type="gene ID" value="OB04G28760"/>
</dbReference>
<dbReference type="EnsemblPlants" id="OB04G28760.1">
    <property type="protein sequence ID" value="OB04G28760.1"/>
    <property type="gene ID" value="OB04G28760"/>
</dbReference>
<dbReference type="HOGENOM" id="CLU_2801573_0_0_1"/>
<dbReference type="Proteomes" id="UP000006038">
    <property type="component" value="Chromosome 4"/>
</dbReference>
<keyword evidence="2" id="KW-1185">Reference proteome</keyword>
<name>J3M0F1_ORYBR</name>
<evidence type="ECO:0000313" key="2">
    <source>
        <dbReference type="Proteomes" id="UP000006038"/>
    </source>
</evidence>
<organism evidence="1">
    <name type="scientific">Oryza brachyantha</name>
    <name type="common">malo sina</name>
    <dbReference type="NCBI Taxonomy" id="4533"/>
    <lineage>
        <taxon>Eukaryota</taxon>
        <taxon>Viridiplantae</taxon>
        <taxon>Streptophyta</taxon>
        <taxon>Embryophyta</taxon>
        <taxon>Tracheophyta</taxon>
        <taxon>Spermatophyta</taxon>
        <taxon>Magnoliopsida</taxon>
        <taxon>Liliopsida</taxon>
        <taxon>Poales</taxon>
        <taxon>Poaceae</taxon>
        <taxon>BOP clade</taxon>
        <taxon>Oryzoideae</taxon>
        <taxon>Oryzeae</taxon>
        <taxon>Oryzinae</taxon>
        <taxon>Oryza</taxon>
    </lineage>
</organism>
<proteinExistence type="predicted"/>
<protein>
    <submittedName>
        <fullName evidence="1">Uncharacterized protein</fullName>
    </submittedName>
</protein>
<reference evidence="1" key="1">
    <citation type="journal article" date="2013" name="Nat. Commun.">
        <title>Whole-genome sequencing of Oryza brachyantha reveals mechanisms underlying Oryza genome evolution.</title>
        <authorList>
            <person name="Chen J."/>
            <person name="Huang Q."/>
            <person name="Gao D."/>
            <person name="Wang J."/>
            <person name="Lang Y."/>
            <person name="Liu T."/>
            <person name="Li B."/>
            <person name="Bai Z."/>
            <person name="Luis Goicoechea J."/>
            <person name="Liang C."/>
            <person name="Chen C."/>
            <person name="Zhang W."/>
            <person name="Sun S."/>
            <person name="Liao Y."/>
            <person name="Zhang X."/>
            <person name="Yang L."/>
            <person name="Song C."/>
            <person name="Wang M."/>
            <person name="Shi J."/>
            <person name="Liu G."/>
            <person name="Liu J."/>
            <person name="Zhou H."/>
            <person name="Zhou W."/>
            <person name="Yu Q."/>
            <person name="An N."/>
            <person name="Chen Y."/>
            <person name="Cai Q."/>
            <person name="Wang B."/>
            <person name="Liu B."/>
            <person name="Min J."/>
            <person name="Huang Y."/>
            <person name="Wu H."/>
            <person name="Li Z."/>
            <person name="Zhang Y."/>
            <person name="Yin Y."/>
            <person name="Song W."/>
            <person name="Jiang J."/>
            <person name="Jackson S.A."/>
            <person name="Wing R.A."/>
            <person name="Wang J."/>
            <person name="Chen M."/>
        </authorList>
    </citation>
    <scope>NUCLEOTIDE SEQUENCE [LARGE SCALE GENOMIC DNA]</scope>
    <source>
        <strain evidence="1">cv. IRGC 101232</strain>
    </source>
</reference>